<evidence type="ECO:0000313" key="4">
    <source>
        <dbReference type="EMBL" id="MDP9826147.1"/>
    </source>
</evidence>
<keyword evidence="1 4" id="KW-0808">Transferase</keyword>
<evidence type="ECO:0000256" key="2">
    <source>
        <dbReference type="ARBA" id="ARBA00022737"/>
    </source>
</evidence>
<dbReference type="SMART" id="SM00450">
    <property type="entry name" value="RHOD"/>
    <property type="match status" value="2"/>
</dbReference>
<dbReference type="CDD" id="cd01448">
    <property type="entry name" value="TST_Repeat_1"/>
    <property type="match status" value="1"/>
</dbReference>
<gene>
    <name evidence="4" type="ORF">J2S57_001896</name>
</gene>
<reference evidence="4 5" key="1">
    <citation type="submission" date="2023-07" db="EMBL/GenBank/DDBJ databases">
        <title>Sequencing the genomes of 1000 actinobacteria strains.</title>
        <authorList>
            <person name="Klenk H.-P."/>
        </authorList>
    </citation>
    <scope>NUCLEOTIDE SEQUENCE [LARGE SCALE GENOMIC DNA]</scope>
    <source>
        <strain evidence="4 5">DSM 44388</strain>
    </source>
</reference>
<dbReference type="EC" id="2.8.1.1" evidence="4"/>
<dbReference type="RefSeq" id="WP_307240661.1">
    <property type="nucleotide sequence ID" value="NZ_JAUSQZ010000001.1"/>
</dbReference>
<dbReference type="GO" id="GO:0016784">
    <property type="term" value="F:3-mercaptopyruvate sulfurtransferase activity"/>
    <property type="evidence" value="ECO:0007669"/>
    <property type="project" value="UniProtKB-EC"/>
</dbReference>
<sequence>MTSLISVSQLAALETGDLVVLDASIRRSDTGYESGLAEYTEKHVPGARFADLFTEFSDASGSFAFAAPGAEQFQAAARRVGVFQDSTVVVYDRLSGAWAARLWWLFTAFGIDRVFVLDGGLAAWEAAGRPVASGAPSWDVGDVTVKAREGFFVGLDEVEALSQHPSPESAVICALRGSEYDKGHIPHSSSLPYPSLLADDGTVDLARARAAAAGLEGLEGRVVLYCGGAINAAGLALALTEGGLPIERVTLYDGSLSEWKADPARPLIRTIPVD</sequence>
<feature type="domain" description="Rhodanese" evidence="3">
    <location>
        <begin position="14"/>
        <end position="133"/>
    </location>
</feature>
<protein>
    <submittedName>
        <fullName evidence="4">Thiosulfate/3-mercaptopyruvate sulfurtransferase</fullName>
        <ecNumber evidence="4">2.8.1.1</ecNumber>
        <ecNumber evidence="4">2.8.1.2</ecNumber>
    </submittedName>
</protein>
<keyword evidence="2" id="KW-0677">Repeat</keyword>
<dbReference type="PANTHER" id="PTHR11364:SF27">
    <property type="entry name" value="SULFURTRANSFERASE"/>
    <property type="match status" value="1"/>
</dbReference>
<keyword evidence="5" id="KW-1185">Reference proteome</keyword>
<proteinExistence type="predicted"/>
<feature type="domain" description="Rhodanese" evidence="3">
    <location>
        <begin position="179"/>
        <end position="268"/>
    </location>
</feature>
<dbReference type="Proteomes" id="UP001235712">
    <property type="component" value="Unassembled WGS sequence"/>
</dbReference>
<dbReference type="SUPFAM" id="SSF52821">
    <property type="entry name" value="Rhodanese/Cell cycle control phosphatase"/>
    <property type="match status" value="2"/>
</dbReference>
<accession>A0ABT9P0E3</accession>
<dbReference type="PANTHER" id="PTHR11364">
    <property type="entry name" value="THIOSULFATE SULFERTANSFERASE"/>
    <property type="match status" value="1"/>
</dbReference>
<dbReference type="EC" id="2.8.1.2" evidence="4"/>
<name>A0ABT9P0E3_9ACTN</name>
<evidence type="ECO:0000313" key="5">
    <source>
        <dbReference type="Proteomes" id="UP001235712"/>
    </source>
</evidence>
<dbReference type="PROSITE" id="PS50206">
    <property type="entry name" value="RHODANESE_3"/>
    <property type="match status" value="2"/>
</dbReference>
<dbReference type="Pfam" id="PF00581">
    <property type="entry name" value="Rhodanese"/>
    <property type="match status" value="2"/>
</dbReference>
<dbReference type="InterPro" id="IPR036873">
    <property type="entry name" value="Rhodanese-like_dom_sf"/>
</dbReference>
<dbReference type="InterPro" id="IPR045078">
    <property type="entry name" value="TST/MPST-like"/>
</dbReference>
<evidence type="ECO:0000259" key="3">
    <source>
        <dbReference type="PROSITE" id="PS50206"/>
    </source>
</evidence>
<dbReference type="GO" id="GO:0004792">
    <property type="term" value="F:thiosulfate-cyanide sulfurtransferase activity"/>
    <property type="evidence" value="ECO:0007669"/>
    <property type="project" value="UniProtKB-EC"/>
</dbReference>
<comment type="caution">
    <text evidence="4">The sequence shown here is derived from an EMBL/GenBank/DDBJ whole genome shotgun (WGS) entry which is preliminary data.</text>
</comment>
<organism evidence="4 5">
    <name type="scientific">Kineosporia succinea</name>
    <dbReference type="NCBI Taxonomy" id="84632"/>
    <lineage>
        <taxon>Bacteria</taxon>
        <taxon>Bacillati</taxon>
        <taxon>Actinomycetota</taxon>
        <taxon>Actinomycetes</taxon>
        <taxon>Kineosporiales</taxon>
        <taxon>Kineosporiaceae</taxon>
        <taxon>Kineosporia</taxon>
    </lineage>
</organism>
<dbReference type="InterPro" id="IPR001763">
    <property type="entry name" value="Rhodanese-like_dom"/>
</dbReference>
<evidence type="ECO:0000256" key="1">
    <source>
        <dbReference type="ARBA" id="ARBA00022679"/>
    </source>
</evidence>
<dbReference type="Gene3D" id="3.40.250.10">
    <property type="entry name" value="Rhodanese-like domain"/>
    <property type="match status" value="2"/>
</dbReference>
<dbReference type="EMBL" id="JAUSQZ010000001">
    <property type="protein sequence ID" value="MDP9826147.1"/>
    <property type="molecule type" value="Genomic_DNA"/>
</dbReference>